<feature type="compositionally biased region" description="Basic and acidic residues" evidence="1">
    <location>
        <begin position="461"/>
        <end position="484"/>
    </location>
</feature>
<reference evidence="3 4" key="1">
    <citation type="submission" date="2023-09" db="EMBL/GenBank/DDBJ databases">
        <title>Nesidiocoris tenuis whole genome shotgun sequence.</title>
        <authorList>
            <person name="Shibata T."/>
            <person name="Shimoda M."/>
            <person name="Kobayashi T."/>
            <person name="Uehara T."/>
        </authorList>
    </citation>
    <scope>NUCLEOTIDE SEQUENCE [LARGE SCALE GENOMIC DNA]</scope>
    <source>
        <strain evidence="3 4">Japan</strain>
    </source>
</reference>
<protein>
    <recommendedName>
        <fullName evidence="2">DUF4780 domain-containing protein</fullName>
    </recommendedName>
</protein>
<feature type="region of interest" description="Disordered" evidence="1">
    <location>
        <begin position="1"/>
        <end position="45"/>
    </location>
</feature>
<dbReference type="EMBL" id="AP028918">
    <property type="protein sequence ID" value="BES99286.1"/>
    <property type="molecule type" value="Genomic_DNA"/>
</dbReference>
<feature type="region of interest" description="Disordered" evidence="1">
    <location>
        <begin position="200"/>
        <end position="219"/>
    </location>
</feature>
<proteinExistence type="predicted"/>
<feature type="domain" description="DUF4780" evidence="2">
    <location>
        <begin position="554"/>
        <end position="706"/>
    </location>
</feature>
<evidence type="ECO:0000256" key="1">
    <source>
        <dbReference type="SAM" id="MobiDB-lite"/>
    </source>
</evidence>
<keyword evidence="4" id="KW-1185">Reference proteome</keyword>
<organism evidence="3 4">
    <name type="scientific">Nesidiocoris tenuis</name>
    <dbReference type="NCBI Taxonomy" id="355587"/>
    <lineage>
        <taxon>Eukaryota</taxon>
        <taxon>Metazoa</taxon>
        <taxon>Ecdysozoa</taxon>
        <taxon>Arthropoda</taxon>
        <taxon>Hexapoda</taxon>
        <taxon>Insecta</taxon>
        <taxon>Pterygota</taxon>
        <taxon>Neoptera</taxon>
        <taxon>Paraneoptera</taxon>
        <taxon>Hemiptera</taxon>
        <taxon>Heteroptera</taxon>
        <taxon>Panheteroptera</taxon>
        <taxon>Cimicomorpha</taxon>
        <taxon>Miridae</taxon>
        <taxon>Dicyphina</taxon>
        <taxon>Nesidiocoris</taxon>
    </lineage>
</organism>
<feature type="region of interest" description="Disordered" evidence="1">
    <location>
        <begin position="342"/>
        <end position="371"/>
    </location>
</feature>
<evidence type="ECO:0000313" key="4">
    <source>
        <dbReference type="Proteomes" id="UP001307889"/>
    </source>
</evidence>
<dbReference type="Pfam" id="PF16012">
    <property type="entry name" value="DUF4780"/>
    <property type="match status" value="1"/>
</dbReference>
<evidence type="ECO:0000259" key="2">
    <source>
        <dbReference type="Pfam" id="PF16012"/>
    </source>
</evidence>
<dbReference type="Proteomes" id="UP001307889">
    <property type="component" value="Chromosome 10"/>
</dbReference>
<dbReference type="InterPro" id="IPR031961">
    <property type="entry name" value="DUF4780"/>
</dbReference>
<accession>A0ABN7B7Z7</accession>
<name>A0ABN7B7Z7_9HEMI</name>
<evidence type="ECO:0000313" key="3">
    <source>
        <dbReference type="EMBL" id="BES99286.1"/>
    </source>
</evidence>
<sequence>MPPRKKSKKNNSGPSKSFPLPPAPRPAGVSSLPMNINPGLSKGDPFRRDKKSVLYCMLKDMHPAVRRAFKPYPPVVQILAKIAISGPSPQTDSAFRVFNLEHLKNRNYQDLIEKFRPVISKLVQSASDSGPYDAPDDNYFSDGASEFGTWDCPADNFPQNGNFPDDGPSLTESLAKLASYIGILKSQGAFSGKDDLFPDDRANPAANVRGPDQSQDRSPISAGFITPAPSNSMINNHRRSNIGDLPQSNVKFYGPSQFDTDRFDNVGLAGMSQYDTNRFNADRIDQFADDRSNGRQFVTGRSDTRQFDASGPGARQFDAGGSGARQFDAGGQGACQFDSGGPGARQFDSGRPGARQFDSGGPGARQFDAGGPGARQFDAGGPGARQFDAGGSGARQFDAGGLGARQFEAGGPGARQYDAGGPGARQFEAGGPGARQYDAGGLSARQFDGGPPNARPPNARQYHDHRAVSPIHTDDRSSAERSKDWRLARYHETEDEPTRGNPEPSSKDQLYRQFLDFMSSTGRSVSPKYGDRSCTSRQPDNEPFVYPLIGVTEAASGRRLSRTEAEMIELALFKRITAKDEVKCHGVYRECGAVVFACNDDRTARWLVKTVPFLLPWAGAVLKAEPFCKRLNSTELLFQLPPILSSMPWSTFCEKIQLQNDRLSTKDWKLIVEEDTTRLCSVDKRSLRNLKALDFKAFLSFFQIEFKLVSIALT</sequence>
<feature type="region of interest" description="Disordered" evidence="1">
    <location>
        <begin position="408"/>
        <end position="484"/>
    </location>
</feature>
<gene>
    <name evidence="3" type="ORF">NTJ_12104</name>
</gene>